<dbReference type="Gene3D" id="3.40.50.880">
    <property type="match status" value="1"/>
</dbReference>
<dbReference type="EMBL" id="MLJW01000031">
    <property type="protein sequence ID" value="OIR08581.1"/>
    <property type="molecule type" value="Genomic_DNA"/>
</dbReference>
<dbReference type="SUPFAM" id="SSF52317">
    <property type="entry name" value="Class I glutamine amidotransferase-like"/>
    <property type="match status" value="1"/>
</dbReference>
<dbReference type="PANTHER" id="PTHR42695">
    <property type="entry name" value="GLUTAMINE AMIDOTRANSFERASE YLR126C-RELATED"/>
    <property type="match status" value="1"/>
</dbReference>
<dbReference type="InterPro" id="IPR017926">
    <property type="entry name" value="GATASE"/>
</dbReference>
<comment type="caution">
    <text evidence="2">The sequence shown here is derived from an EMBL/GenBank/DDBJ whole genome shotgun (WGS) entry which is preliminary data.</text>
</comment>
<evidence type="ECO:0000313" key="2">
    <source>
        <dbReference type="EMBL" id="OIR08581.1"/>
    </source>
</evidence>
<keyword evidence="2" id="KW-0315">Glutamine amidotransferase</keyword>
<reference evidence="2" key="1">
    <citation type="submission" date="2016-10" db="EMBL/GenBank/DDBJ databases">
        <title>Sequence of Gallionella enrichment culture.</title>
        <authorList>
            <person name="Poehlein A."/>
            <person name="Muehling M."/>
            <person name="Daniel R."/>
        </authorList>
    </citation>
    <scope>NUCLEOTIDE SEQUENCE</scope>
</reference>
<organism evidence="2">
    <name type="scientific">mine drainage metagenome</name>
    <dbReference type="NCBI Taxonomy" id="410659"/>
    <lineage>
        <taxon>unclassified sequences</taxon>
        <taxon>metagenomes</taxon>
        <taxon>ecological metagenomes</taxon>
    </lineage>
</organism>
<proteinExistence type="predicted"/>
<evidence type="ECO:0000259" key="1">
    <source>
        <dbReference type="Pfam" id="PF00117"/>
    </source>
</evidence>
<protein>
    <submittedName>
        <fullName evidence="2">Glutamine amidotransferase</fullName>
    </submittedName>
</protein>
<dbReference type="InterPro" id="IPR029062">
    <property type="entry name" value="Class_I_gatase-like"/>
</dbReference>
<gene>
    <name evidence="2" type="ORF">GALL_93750</name>
</gene>
<dbReference type="GO" id="GO:0016740">
    <property type="term" value="F:transferase activity"/>
    <property type="evidence" value="ECO:0007669"/>
    <property type="project" value="UniProtKB-KW"/>
</dbReference>
<dbReference type="PROSITE" id="PS51273">
    <property type="entry name" value="GATASE_TYPE_1"/>
    <property type="match status" value="1"/>
</dbReference>
<feature type="domain" description="Glutamine amidotransferase" evidence="1">
    <location>
        <begin position="43"/>
        <end position="178"/>
    </location>
</feature>
<dbReference type="GO" id="GO:0005829">
    <property type="term" value="C:cytosol"/>
    <property type="evidence" value="ECO:0007669"/>
    <property type="project" value="TreeGrafter"/>
</dbReference>
<dbReference type="AlphaFoldDB" id="A0A1J5SX46"/>
<keyword evidence="2" id="KW-0808">Transferase</keyword>
<dbReference type="PANTHER" id="PTHR42695:SF5">
    <property type="entry name" value="GLUTAMINE AMIDOTRANSFERASE YLR126C-RELATED"/>
    <property type="match status" value="1"/>
</dbReference>
<name>A0A1J5SX46_9ZZZZ</name>
<sequence>MKPVAIFRHSPTEGAGHFALFLNQHAIPWQMIHIDQGEAVPADAAAFSGLVFMGGPMSVNDDLPWIPKVLALIRDACAKDIPLLGHCLGGQLMSKALGGVVTRNPVKELGWGEVTVADNDTARQWFGDIRRFDSFHWHGETFSLPPGAVPLLSSRHCANQAYAIGKHLGMQCHVEMTGQMIRDWCENGADEIAANLHSPAVQSAETMQAQMRDKLPGLHDVADQLYRHWLHGLAK</sequence>
<dbReference type="InterPro" id="IPR044992">
    <property type="entry name" value="ChyE-like"/>
</dbReference>
<accession>A0A1J5SX46</accession>
<dbReference type="Pfam" id="PF00117">
    <property type="entry name" value="GATase"/>
    <property type="match status" value="1"/>
</dbReference>
<dbReference type="CDD" id="cd01741">
    <property type="entry name" value="GATase1_1"/>
    <property type="match status" value="1"/>
</dbReference>